<dbReference type="AlphaFoldDB" id="A0A1I8NH96"/>
<evidence type="ECO:0000256" key="3">
    <source>
        <dbReference type="SAM" id="SignalP"/>
    </source>
</evidence>
<gene>
    <name evidence="5" type="primary">101898651</name>
    <name evidence="7" type="synonym">LOC131804728</name>
</gene>
<keyword evidence="6" id="KW-1185">Reference proteome</keyword>
<dbReference type="RefSeq" id="XP_058983830.1">
    <property type="nucleotide sequence ID" value="XM_059127847.1"/>
</dbReference>
<name>A0A1I8NH96_MUSDO</name>
<dbReference type="EnsemblMetazoa" id="MDOA015138-RB">
    <property type="protein sequence ID" value="MDOA015138-PB"/>
    <property type="gene ID" value="MDOA015138"/>
</dbReference>
<organism evidence="5">
    <name type="scientific">Musca domestica</name>
    <name type="common">House fly</name>
    <dbReference type="NCBI Taxonomy" id="7370"/>
    <lineage>
        <taxon>Eukaryota</taxon>
        <taxon>Metazoa</taxon>
        <taxon>Ecdysozoa</taxon>
        <taxon>Arthropoda</taxon>
        <taxon>Hexapoda</taxon>
        <taxon>Insecta</taxon>
        <taxon>Pterygota</taxon>
        <taxon>Neoptera</taxon>
        <taxon>Endopterygota</taxon>
        <taxon>Diptera</taxon>
        <taxon>Brachycera</taxon>
        <taxon>Muscomorpha</taxon>
        <taxon>Muscoidea</taxon>
        <taxon>Muscidae</taxon>
        <taxon>Musca</taxon>
    </lineage>
</organism>
<evidence type="ECO:0000256" key="2">
    <source>
        <dbReference type="SAM" id="MobiDB-lite"/>
    </source>
</evidence>
<keyword evidence="1" id="KW-0175">Coiled coil</keyword>
<dbReference type="VEuPathDB" id="VectorBase:MDOA015138"/>
<feature type="chain" id="PRO_5044561854" evidence="3">
    <location>
        <begin position="22"/>
        <end position="238"/>
    </location>
</feature>
<reference evidence="5" key="1">
    <citation type="submission" date="2020-05" db="UniProtKB">
        <authorList>
            <consortium name="EnsemblMetazoa"/>
        </authorList>
    </citation>
    <scope>IDENTIFICATION</scope>
    <source>
        <strain evidence="5">Aabys</strain>
    </source>
</reference>
<evidence type="ECO:0000256" key="1">
    <source>
        <dbReference type="SAM" id="Coils"/>
    </source>
</evidence>
<evidence type="ECO:0000313" key="7">
    <source>
        <dbReference type="RefSeq" id="XP_058983830.1"/>
    </source>
</evidence>
<dbReference type="OrthoDB" id="8036301at2759"/>
<reference evidence="7" key="2">
    <citation type="submission" date="2025-05" db="UniProtKB">
        <authorList>
            <consortium name="RefSeq"/>
        </authorList>
    </citation>
    <scope>IDENTIFICATION</scope>
    <source>
        <strain evidence="7">Aabys</strain>
        <tissue evidence="7">Whole body</tissue>
    </source>
</reference>
<proteinExistence type="predicted"/>
<dbReference type="Proteomes" id="UP001652621">
    <property type="component" value="Unplaced"/>
</dbReference>
<dbReference type="Pfam" id="PF05267">
    <property type="entry name" value="DUF725"/>
    <property type="match status" value="1"/>
</dbReference>
<keyword evidence="3" id="KW-0732">Signal</keyword>
<protein>
    <submittedName>
        <fullName evidence="7">Protein TsetseEP-like isoform X1</fullName>
    </submittedName>
</protein>
<accession>A0A1I8NH96</accession>
<feature type="coiled-coil region" evidence="1">
    <location>
        <begin position="85"/>
        <end position="112"/>
    </location>
</feature>
<sequence>MKLPIVLLAIVGLSSLQLVSASKSPEEVQAEVMAYVQTQVSSLLRSPAIARAGGGLACYDKYIPLITAATEDSKSDTASCVNRAASRREDELNKVKAQREALDQQVKTVQDTLASCVKQDDVLGFLTCFRDNSQVLQSTVTQVSLTSTSLANGLSAAYVSINTSEDSCIQTVLDKVKADTDALTVALQNCLKNGFDDGQPETSSPPSDSSSSSPEEPQTTVPSNFNMPNDELLPEENL</sequence>
<evidence type="ECO:0000313" key="6">
    <source>
        <dbReference type="Proteomes" id="UP001652621"/>
    </source>
</evidence>
<evidence type="ECO:0000259" key="4">
    <source>
        <dbReference type="Pfam" id="PF05267"/>
    </source>
</evidence>
<evidence type="ECO:0000313" key="5">
    <source>
        <dbReference type="EnsemblMetazoa" id="MDOA015138-PB"/>
    </source>
</evidence>
<feature type="compositionally biased region" description="Low complexity" evidence="2">
    <location>
        <begin position="200"/>
        <end position="223"/>
    </location>
</feature>
<dbReference type="VEuPathDB" id="VectorBase:MDOMA2_009541"/>
<dbReference type="InterPro" id="IPR007931">
    <property type="entry name" value="TsetseEP"/>
</dbReference>
<feature type="region of interest" description="Disordered" evidence="2">
    <location>
        <begin position="194"/>
        <end position="238"/>
    </location>
</feature>
<feature type="domain" description="Protein TsetseEP" evidence="4">
    <location>
        <begin position="57"/>
        <end position="170"/>
    </location>
</feature>
<feature type="signal peptide" evidence="3">
    <location>
        <begin position="1"/>
        <end position="21"/>
    </location>
</feature>